<gene>
    <name evidence="1" type="ORF">AE618_14920</name>
</gene>
<accession>A0A0N0MBQ3</accession>
<name>A0A0N0MBQ3_9HYPH</name>
<evidence type="ECO:0000313" key="1">
    <source>
        <dbReference type="EMBL" id="KPH80126.1"/>
    </source>
</evidence>
<sequence length="163" mass="17190">MTAGVAALFISTDPVDAAPKPLLERAVVSACRLDLRGTLVSIIQHGEDGSVALIREQAAGWPARFSRFAVSPQAKVLRAYAEARHRDLPSASSAYDAATCRRLKPLAALAQSAVIVREAYPALKPGHLLLRCTSGLCAPPAVAAIADRCDFVPLAIPLEPLCP</sequence>
<organism evidence="1 2">
    <name type="scientific">Bosea vaviloviae</name>
    <dbReference type="NCBI Taxonomy" id="1526658"/>
    <lineage>
        <taxon>Bacteria</taxon>
        <taxon>Pseudomonadati</taxon>
        <taxon>Pseudomonadota</taxon>
        <taxon>Alphaproteobacteria</taxon>
        <taxon>Hyphomicrobiales</taxon>
        <taxon>Boseaceae</taxon>
        <taxon>Bosea</taxon>
    </lineage>
</organism>
<evidence type="ECO:0000313" key="2">
    <source>
        <dbReference type="Proteomes" id="UP000037822"/>
    </source>
</evidence>
<comment type="caution">
    <text evidence="1">The sequence shown here is derived from an EMBL/GenBank/DDBJ whole genome shotgun (WGS) entry which is preliminary data.</text>
</comment>
<dbReference type="AlphaFoldDB" id="A0A0N0MBQ3"/>
<reference evidence="1 2" key="1">
    <citation type="submission" date="2015-07" db="EMBL/GenBank/DDBJ databases">
        <title>Whole genome sequencing of Bosea vaviloviae isolated from cave pool.</title>
        <authorList>
            <person name="Tan N.E.H."/>
            <person name="Lee Y.P."/>
            <person name="Gan H.M."/>
            <person name="Barton H."/>
            <person name="Savka M.A."/>
        </authorList>
    </citation>
    <scope>NUCLEOTIDE SEQUENCE [LARGE SCALE GENOMIC DNA]</scope>
    <source>
        <strain evidence="1 2">SD260</strain>
    </source>
</reference>
<protein>
    <submittedName>
        <fullName evidence="1">Uncharacterized protein</fullName>
    </submittedName>
</protein>
<dbReference type="PATRIC" id="fig|1526658.3.peg.4216"/>
<dbReference type="EMBL" id="LGSZ01000046">
    <property type="protein sequence ID" value="KPH80126.1"/>
    <property type="molecule type" value="Genomic_DNA"/>
</dbReference>
<proteinExistence type="predicted"/>
<keyword evidence="2" id="KW-1185">Reference proteome</keyword>
<dbReference type="Proteomes" id="UP000037822">
    <property type="component" value="Unassembled WGS sequence"/>
</dbReference>